<dbReference type="RefSeq" id="WP_153122535.1">
    <property type="nucleotide sequence ID" value="NZ_VZCB01000043.1"/>
</dbReference>
<protein>
    <submittedName>
        <fullName evidence="2">Uncharacterized protein</fullName>
    </submittedName>
</protein>
<evidence type="ECO:0000313" key="3">
    <source>
        <dbReference type="Proteomes" id="UP000480425"/>
    </source>
</evidence>
<comment type="caution">
    <text evidence="2">The sequence shown here is derived from an EMBL/GenBank/DDBJ whole genome shotgun (WGS) entry which is preliminary data.</text>
</comment>
<sequence length="199" mass="23437">MSNFIFTSHFQKRFENGNLTAVSEKDYSFQNIPIGYGDKTLANTVIDFCIDRVVSFEIVNQDKQRDKEPYVFKDRSKCIQIIYHLSEDEKSIVSIEMIRLDLGFHICFYEDKSSEAIPSDLLREEIATVDEFRNAYPERLLSNDELEEEIERCVDRIETAQDYLSDEDDYNVCAVLRSKLANYRQTLSVLREEKIRRTK</sequence>
<dbReference type="AlphaFoldDB" id="A0A6G1U0C6"/>
<keyword evidence="1" id="KW-0175">Coiled coil</keyword>
<proteinExistence type="predicted"/>
<evidence type="ECO:0000256" key="1">
    <source>
        <dbReference type="SAM" id="Coils"/>
    </source>
</evidence>
<dbReference type="EMBL" id="VZCB01000043">
    <property type="protein sequence ID" value="MQN80241.1"/>
    <property type="molecule type" value="Genomic_DNA"/>
</dbReference>
<name>A0A6G1U0C6_9BACT</name>
<feature type="coiled-coil region" evidence="1">
    <location>
        <begin position="143"/>
        <end position="193"/>
    </location>
</feature>
<gene>
    <name evidence="2" type="ORF">F7D73_04615</name>
</gene>
<reference evidence="2 3" key="1">
    <citation type="submission" date="2019-09" db="EMBL/GenBank/DDBJ databases">
        <title>Distinct polysaccharide growth profiles of human intestinal Prevotella copri isolates.</title>
        <authorList>
            <person name="Fehlner-Peach H."/>
            <person name="Magnabosco C."/>
            <person name="Raghavan V."/>
            <person name="Scher J.U."/>
            <person name="Tett A."/>
            <person name="Cox L.M."/>
            <person name="Gottsegen C."/>
            <person name="Watters A."/>
            <person name="Wiltshire- Gordon J.D."/>
            <person name="Segata N."/>
            <person name="Bonneau R."/>
            <person name="Littman D.R."/>
        </authorList>
    </citation>
    <scope>NUCLEOTIDE SEQUENCE [LARGE SCALE GENOMIC DNA]</scope>
    <source>
        <strain evidence="3">iA622</strain>
    </source>
</reference>
<accession>A0A6G1U0C6</accession>
<evidence type="ECO:0000313" key="2">
    <source>
        <dbReference type="EMBL" id="MQN80241.1"/>
    </source>
</evidence>
<organism evidence="2 3">
    <name type="scientific">Segatella copri</name>
    <dbReference type="NCBI Taxonomy" id="165179"/>
    <lineage>
        <taxon>Bacteria</taxon>
        <taxon>Pseudomonadati</taxon>
        <taxon>Bacteroidota</taxon>
        <taxon>Bacteroidia</taxon>
        <taxon>Bacteroidales</taxon>
        <taxon>Prevotellaceae</taxon>
        <taxon>Segatella</taxon>
    </lineage>
</organism>
<dbReference type="Proteomes" id="UP000480425">
    <property type="component" value="Unassembled WGS sequence"/>
</dbReference>